<dbReference type="SMART" id="SM00717">
    <property type="entry name" value="SANT"/>
    <property type="match status" value="2"/>
</dbReference>
<sequence length="145" mass="17056">YANFKKYQDMPPLEKWTNISEKLPGRSPTACQAKFAQIDPDREQREQRVIKRWNEEECNKLEKLVQKYENNWDKVAAELPDRSPTQCQTKYRSLHPSGKTHWSEEEIDKLFESVKVHGNNWVETAKDLPGRSPTSCKNMFNKATE</sequence>
<keyword evidence="7" id="KW-1185">Reference proteome</keyword>
<evidence type="ECO:0000259" key="3">
    <source>
        <dbReference type="PROSITE" id="PS50090"/>
    </source>
</evidence>
<feature type="domain" description="HTH myb-type" evidence="5">
    <location>
        <begin position="99"/>
        <end position="145"/>
    </location>
</feature>
<feature type="region of interest" description="Disordered" evidence="2">
    <location>
        <begin position="124"/>
        <end position="145"/>
    </location>
</feature>
<dbReference type="GO" id="GO:0000981">
    <property type="term" value="F:DNA-binding transcription factor activity, RNA polymerase II-specific"/>
    <property type="evidence" value="ECO:0007669"/>
    <property type="project" value="TreeGrafter"/>
</dbReference>
<evidence type="ECO:0000259" key="4">
    <source>
        <dbReference type="PROSITE" id="PS51293"/>
    </source>
</evidence>
<keyword evidence="1" id="KW-0175">Coiled coil</keyword>
<dbReference type="InterPro" id="IPR009057">
    <property type="entry name" value="Homeodomain-like_sf"/>
</dbReference>
<dbReference type="Pfam" id="PF00249">
    <property type="entry name" value="Myb_DNA-binding"/>
    <property type="match status" value="2"/>
</dbReference>
<dbReference type="GO" id="GO:0000978">
    <property type="term" value="F:RNA polymerase II cis-regulatory region sequence-specific DNA binding"/>
    <property type="evidence" value="ECO:0007669"/>
    <property type="project" value="TreeGrafter"/>
</dbReference>
<protein>
    <submittedName>
        <fullName evidence="6">1569_t:CDS:1</fullName>
    </submittedName>
</protein>
<evidence type="ECO:0000313" key="6">
    <source>
        <dbReference type="EMBL" id="CAG8760227.1"/>
    </source>
</evidence>
<dbReference type="CDD" id="cd00167">
    <property type="entry name" value="SANT"/>
    <property type="match status" value="2"/>
</dbReference>
<name>A0A9N9J3E6_9GLOM</name>
<feature type="coiled-coil region" evidence="1">
    <location>
        <begin position="51"/>
        <end position="78"/>
    </location>
</feature>
<dbReference type="PROSITE" id="PS51293">
    <property type="entry name" value="SANT"/>
    <property type="match status" value="1"/>
</dbReference>
<dbReference type="PANTHER" id="PTHR45614">
    <property type="entry name" value="MYB PROTEIN-RELATED"/>
    <property type="match status" value="1"/>
</dbReference>
<dbReference type="OrthoDB" id="2143914at2759"/>
<dbReference type="PROSITE" id="PS50090">
    <property type="entry name" value="MYB_LIKE"/>
    <property type="match status" value="2"/>
</dbReference>
<dbReference type="AlphaFoldDB" id="A0A9N9J3E6"/>
<dbReference type="InterPro" id="IPR017884">
    <property type="entry name" value="SANT_dom"/>
</dbReference>
<dbReference type="PROSITE" id="PS51294">
    <property type="entry name" value="HTH_MYB"/>
    <property type="match status" value="2"/>
</dbReference>
<feature type="domain" description="Myb-like" evidence="3">
    <location>
        <begin position="45"/>
        <end position="95"/>
    </location>
</feature>
<dbReference type="SUPFAM" id="SSF46689">
    <property type="entry name" value="Homeodomain-like"/>
    <property type="match status" value="1"/>
</dbReference>
<dbReference type="Gene3D" id="1.10.10.60">
    <property type="entry name" value="Homeodomain-like"/>
    <property type="match status" value="2"/>
</dbReference>
<dbReference type="GO" id="GO:0005634">
    <property type="term" value="C:nucleus"/>
    <property type="evidence" value="ECO:0007669"/>
    <property type="project" value="TreeGrafter"/>
</dbReference>
<gene>
    <name evidence="6" type="ORF">ALEPTO_LOCUS13650</name>
</gene>
<dbReference type="InterPro" id="IPR017930">
    <property type="entry name" value="Myb_dom"/>
</dbReference>
<feature type="domain" description="SANT" evidence="4">
    <location>
        <begin position="48"/>
        <end position="99"/>
    </location>
</feature>
<dbReference type="InterPro" id="IPR050560">
    <property type="entry name" value="MYB_TF"/>
</dbReference>
<organism evidence="6 7">
    <name type="scientific">Ambispora leptoticha</name>
    <dbReference type="NCBI Taxonomy" id="144679"/>
    <lineage>
        <taxon>Eukaryota</taxon>
        <taxon>Fungi</taxon>
        <taxon>Fungi incertae sedis</taxon>
        <taxon>Mucoromycota</taxon>
        <taxon>Glomeromycotina</taxon>
        <taxon>Glomeromycetes</taxon>
        <taxon>Archaeosporales</taxon>
        <taxon>Ambisporaceae</taxon>
        <taxon>Ambispora</taxon>
    </lineage>
</organism>
<feature type="compositionally biased region" description="Polar residues" evidence="2">
    <location>
        <begin position="132"/>
        <end position="145"/>
    </location>
</feature>
<feature type="domain" description="HTH myb-type" evidence="5">
    <location>
        <begin position="45"/>
        <end position="87"/>
    </location>
</feature>
<feature type="domain" description="Myb-like" evidence="3">
    <location>
        <begin position="99"/>
        <end position="144"/>
    </location>
</feature>
<accession>A0A9N9J3E6</accession>
<dbReference type="InterPro" id="IPR001005">
    <property type="entry name" value="SANT/Myb"/>
</dbReference>
<dbReference type="Proteomes" id="UP000789508">
    <property type="component" value="Unassembled WGS sequence"/>
</dbReference>
<evidence type="ECO:0000256" key="2">
    <source>
        <dbReference type="SAM" id="MobiDB-lite"/>
    </source>
</evidence>
<feature type="non-terminal residue" evidence="6">
    <location>
        <position position="145"/>
    </location>
</feature>
<comment type="caution">
    <text evidence="6">The sequence shown here is derived from an EMBL/GenBank/DDBJ whole genome shotgun (WGS) entry which is preliminary data.</text>
</comment>
<evidence type="ECO:0000256" key="1">
    <source>
        <dbReference type="SAM" id="Coils"/>
    </source>
</evidence>
<feature type="non-terminal residue" evidence="6">
    <location>
        <position position="1"/>
    </location>
</feature>
<proteinExistence type="predicted"/>
<evidence type="ECO:0000259" key="5">
    <source>
        <dbReference type="PROSITE" id="PS51294"/>
    </source>
</evidence>
<dbReference type="EMBL" id="CAJVPS010045894">
    <property type="protein sequence ID" value="CAG8760227.1"/>
    <property type="molecule type" value="Genomic_DNA"/>
</dbReference>
<evidence type="ECO:0000313" key="7">
    <source>
        <dbReference type="Proteomes" id="UP000789508"/>
    </source>
</evidence>
<reference evidence="6" key="1">
    <citation type="submission" date="2021-06" db="EMBL/GenBank/DDBJ databases">
        <authorList>
            <person name="Kallberg Y."/>
            <person name="Tangrot J."/>
            <person name="Rosling A."/>
        </authorList>
    </citation>
    <scope>NUCLEOTIDE SEQUENCE</scope>
    <source>
        <strain evidence="6">FL130A</strain>
    </source>
</reference>